<dbReference type="STRING" id="489703.SAMN04488038_109174"/>
<dbReference type="Gene3D" id="3.90.79.10">
    <property type="entry name" value="Nucleoside Triphosphate Pyrophosphohydrolase"/>
    <property type="match status" value="1"/>
</dbReference>
<dbReference type="InterPro" id="IPR000059">
    <property type="entry name" value="NUDIX_hydrolase_NudL_CS"/>
</dbReference>
<dbReference type="GO" id="GO:0000287">
    <property type="term" value="F:magnesium ion binding"/>
    <property type="evidence" value="ECO:0007669"/>
    <property type="project" value="InterPro"/>
</dbReference>
<dbReference type="PROSITE" id="PS01293">
    <property type="entry name" value="NUDIX_COA"/>
    <property type="match status" value="1"/>
</dbReference>
<dbReference type="RefSeq" id="WP_093286671.1">
    <property type="nucleotide sequence ID" value="NZ_FOFS01000009.1"/>
</dbReference>
<evidence type="ECO:0000259" key="8">
    <source>
        <dbReference type="PROSITE" id="PS51462"/>
    </source>
</evidence>
<comment type="similarity">
    <text evidence="3">Belongs to the Nudix hydrolase family. PCD1 subfamily.</text>
</comment>
<keyword evidence="10" id="KW-1185">Reference proteome</keyword>
<dbReference type="SUPFAM" id="SSF55811">
    <property type="entry name" value="Nudix"/>
    <property type="match status" value="1"/>
</dbReference>
<sequence length="215" mass="23393">MNAPQTAPLTPLELRLRAALAGTHLQAPRPLVMDDLPPNLRQQLPAGTLEQLRPAAVLAPVLRRGAELSLLLTVRASHLRSHSGQIAFPGGGRDAGDADAVANALREAQEEIGLPPQRVEVLGFLDDYPSISRYRVTPVIGLIDGTPPLAIDHGEVAEVFELPLATALDPQAYVLTHLDFQGEPVPMVELHWQQHRIWGLTARMLWNLAQKVTAI</sequence>
<dbReference type="AlphaFoldDB" id="A0A1H9I4F7"/>
<dbReference type="PANTHER" id="PTHR12992">
    <property type="entry name" value="NUDIX HYDROLASE"/>
    <property type="match status" value="1"/>
</dbReference>
<dbReference type="InterPro" id="IPR000086">
    <property type="entry name" value="NUDIX_hydrolase_dom"/>
</dbReference>
<keyword evidence="6" id="KW-0460">Magnesium</keyword>
<dbReference type="OrthoDB" id="9802805at2"/>
<feature type="domain" description="Nudix hydrolase" evidence="8">
    <location>
        <begin position="52"/>
        <end position="184"/>
    </location>
</feature>
<dbReference type="GO" id="GO:0010945">
    <property type="term" value="F:coenzyme A diphosphatase activity"/>
    <property type="evidence" value="ECO:0007669"/>
    <property type="project" value="InterPro"/>
</dbReference>
<dbReference type="PROSITE" id="PS51462">
    <property type="entry name" value="NUDIX"/>
    <property type="match status" value="1"/>
</dbReference>
<keyword evidence="4" id="KW-0479">Metal-binding</keyword>
<evidence type="ECO:0000256" key="1">
    <source>
        <dbReference type="ARBA" id="ARBA00001936"/>
    </source>
</evidence>
<evidence type="ECO:0000256" key="5">
    <source>
        <dbReference type="ARBA" id="ARBA00022801"/>
    </source>
</evidence>
<organism evidence="9 10">
    <name type="scientific">Solimonas aquatica</name>
    <dbReference type="NCBI Taxonomy" id="489703"/>
    <lineage>
        <taxon>Bacteria</taxon>
        <taxon>Pseudomonadati</taxon>
        <taxon>Pseudomonadota</taxon>
        <taxon>Gammaproteobacteria</taxon>
        <taxon>Nevskiales</taxon>
        <taxon>Nevskiaceae</taxon>
        <taxon>Solimonas</taxon>
    </lineage>
</organism>
<dbReference type="InterPro" id="IPR015797">
    <property type="entry name" value="NUDIX_hydrolase-like_dom_sf"/>
</dbReference>
<gene>
    <name evidence="9" type="ORF">SAMN04488038_109174</name>
</gene>
<proteinExistence type="inferred from homology"/>
<dbReference type="Pfam" id="PF00293">
    <property type="entry name" value="NUDIX"/>
    <property type="match status" value="1"/>
</dbReference>
<evidence type="ECO:0000313" key="10">
    <source>
        <dbReference type="Proteomes" id="UP000199233"/>
    </source>
</evidence>
<dbReference type="Proteomes" id="UP000199233">
    <property type="component" value="Unassembled WGS sequence"/>
</dbReference>
<dbReference type="InterPro" id="IPR045121">
    <property type="entry name" value="CoAse"/>
</dbReference>
<evidence type="ECO:0000256" key="6">
    <source>
        <dbReference type="ARBA" id="ARBA00022842"/>
    </source>
</evidence>
<dbReference type="GO" id="GO:0030145">
    <property type="term" value="F:manganese ion binding"/>
    <property type="evidence" value="ECO:0007669"/>
    <property type="project" value="InterPro"/>
</dbReference>
<evidence type="ECO:0000256" key="4">
    <source>
        <dbReference type="ARBA" id="ARBA00022723"/>
    </source>
</evidence>
<keyword evidence="7" id="KW-0464">Manganese</keyword>
<evidence type="ECO:0000256" key="7">
    <source>
        <dbReference type="ARBA" id="ARBA00023211"/>
    </source>
</evidence>
<dbReference type="EMBL" id="FOFS01000009">
    <property type="protein sequence ID" value="SEQ69436.1"/>
    <property type="molecule type" value="Genomic_DNA"/>
</dbReference>
<dbReference type="CDD" id="cd03426">
    <property type="entry name" value="NUDIX_CoAse_Nudt7"/>
    <property type="match status" value="1"/>
</dbReference>
<evidence type="ECO:0000256" key="3">
    <source>
        <dbReference type="ARBA" id="ARBA00006506"/>
    </source>
</evidence>
<accession>A0A1H9I4F7</accession>
<name>A0A1H9I4F7_9GAMM</name>
<evidence type="ECO:0000256" key="2">
    <source>
        <dbReference type="ARBA" id="ARBA00001946"/>
    </source>
</evidence>
<dbReference type="GO" id="GO:0009132">
    <property type="term" value="P:nucleoside diphosphate metabolic process"/>
    <property type="evidence" value="ECO:0007669"/>
    <property type="project" value="InterPro"/>
</dbReference>
<reference evidence="9 10" key="1">
    <citation type="submission" date="2016-10" db="EMBL/GenBank/DDBJ databases">
        <authorList>
            <person name="de Groot N.N."/>
        </authorList>
    </citation>
    <scope>NUCLEOTIDE SEQUENCE [LARGE SCALE GENOMIC DNA]</scope>
    <source>
        <strain evidence="9 10">DSM 25927</strain>
    </source>
</reference>
<dbReference type="NCBIfam" id="NF007980">
    <property type="entry name" value="PRK10707.1"/>
    <property type="match status" value="1"/>
</dbReference>
<evidence type="ECO:0000313" key="9">
    <source>
        <dbReference type="EMBL" id="SEQ69436.1"/>
    </source>
</evidence>
<keyword evidence="5" id="KW-0378">Hydrolase</keyword>
<dbReference type="PANTHER" id="PTHR12992:SF11">
    <property type="entry name" value="MITOCHONDRIAL COENZYME A DIPHOSPHATASE NUDT8"/>
    <property type="match status" value="1"/>
</dbReference>
<comment type="cofactor">
    <cofactor evidence="2">
        <name>Mg(2+)</name>
        <dbReference type="ChEBI" id="CHEBI:18420"/>
    </cofactor>
</comment>
<protein>
    <submittedName>
        <fullName evidence="9">8-oxo-dGTP pyrophosphatase MutT, NUDIX family</fullName>
    </submittedName>
</protein>
<comment type="cofactor">
    <cofactor evidence="1">
        <name>Mn(2+)</name>
        <dbReference type="ChEBI" id="CHEBI:29035"/>
    </cofactor>
</comment>